<evidence type="ECO:0000256" key="1">
    <source>
        <dbReference type="SAM" id="MobiDB-lite"/>
    </source>
</evidence>
<feature type="region of interest" description="Disordered" evidence="1">
    <location>
        <begin position="1"/>
        <end position="76"/>
    </location>
</feature>
<gene>
    <name evidence="2" type="ORF">DL546_006149</name>
</gene>
<dbReference type="EMBL" id="QVQW01000026">
    <property type="protein sequence ID" value="RKU44858.1"/>
    <property type="molecule type" value="Genomic_DNA"/>
</dbReference>
<feature type="region of interest" description="Disordered" evidence="1">
    <location>
        <begin position="103"/>
        <end position="133"/>
    </location>
</feature>
<name>A0A420YAD9_9PEZI</name>
<keyword evidence="3" id="KW-1185">Reference proteome</keyword>
<evidence type="ECO:0000313" key="3">
    <source>
        <dbReference type="Proteomes" id="UP000275385"/>
    </source>
</evidence>
<organism evidence="2 3">
    <name type="scientific">Coniochaeta pulveracea</name>
    <dbReference type="NCBI Taxonomy" id="177199"/>
    <lineage>
        <taxon>Eukaryota</taxon>
        <taxon>Fungi</taxon>
        <taxon>Dikarya</taxon>
        <taxon>Ascomycota</taxon>
        <taxon>Pezizomycotina</taxon>
        <taxon>Sordariomycetes</taxon>
        <taxon>Sordariomycetidae</taxon>
        <taxon>Coniochaetales</taxon>
        <taxon>Coniochaetaceae</taxon>
        <taxon>Coniochaeta</taxon>
    </lineage>
</organism>
<evidence type="ECO:0000313" key="2">
    <source>
        <dbReference type="EMBL" id="RKU44858.1"/>
    </source>
</evidence>
<feature type="region of interest" description="Disordered" evidence="1">
    <location>
        <begin position="488"/>
        <end position="536"/>
    </location>
</feature>
<reference evidence="2 3" key="1">
    <citation type="submission" date="2018-08" db="EMBL/GenBank/DDBJ databases">
        <title>Draft genome of the lignicolous fungus Coniochaeta pulveracea.</title>
        <authorList>
            <person name="Borstlap C.J."/>
            <person name="De Witt R.N."/>
            <person name="Botha A."/>
            <person name="Volschenk H."/>
        </authorList>
    </citation>
    <scope>NUCLEOTIDE SEQUENCE [LARGE SCALE GENOMIC DNA]</scope>
    <source>
        <strain evidence="2 3">CAB683</strain>
    </source>
</reference>
<protein>
    <submittedName>
        <fullName evidence="2">Uncharacterized protein</fullName>
    </submittedName>
</protein>
<feature type="compositionally biased region" description="Polar residues" evidence="1">
    <location>
        <begin position="56"/>
        <end position="70"/>
    </location>
</feature>
<dbReference type="Proteomes" id="UP000275385">
    <property type="component" value="Unassembled WGS sequence"/>
</dbReference>
<dbReference type="OrthoDB" id="10687715at2759"/>
<dbReference type="AlphaFoldDB" id="A0A420YAD9"/>
<accession>A0A420YAD9</accession>
<dbReference type="STRING" id="177199.A0A420YAD9"/>
<feature type="compositionally biased region" description="Basic and acidic residues" evidence="1">
    <location>
        <begin position="1"/>
        <end position="11"/>
    </location>
</feature>
<sequence>MGRAEGQKEAQEVPTLQLFQPPTPKLAKPAKKSKPRRPKTAFEDRPLAEQAIPVKPSSNLKHSNPKQTAHQIDETDTTEHFRQLFQGDQASHLRRQQRPDNVYEFSEPELEPPQLQPSDTRSNDDPANVSLDHDELDEGENASFVDLGSDDHSVAVPSVVAPSPAAIAAKQAVFEGPTVEIPLVTVRSMMMDMASKNWTGHGRRWMEEALDAVSFDGPTNATVQECWECLIDLRRKWAKVPRYPKLARQYLFAQQEADATRKDTKSVLSLISEVCEQLVQEQDRGNRETLQHDVVNFIVPWLVVLLRQFALLGGSTKKEGGQRQLPDVGTFIEPAVQLLAHACRWLQYINTALANVINSDLEAWAENKGPTMSLLTVNVAERRLGLISKITDFKEQVHKALEYFKDVREEPIRRAKIAQREAEIRLKKEQEEEAERQRREARAEAMRKSNERLRQAPDPMVEKWHRKVEHEEQLARFLAGQTTFVSTQRAVPHHQPVQGKAVQRDEFDGYFSSSPGSPRSGGGPAAPRRDGDAVRQARHGIVSTPQLARAEPPLFIGNDDGQSVAGPSARKWEPEEDEFLIAELQSRSGRPLRSNDFRLWAEVLDREVSEIQREVTRLKVATRMVAEERGMRIPPWAEEPDSW</sequence>
<comment type="caution">
    <text evidence="2">The sequence shown here is derived from an EMBL/GenBank/DDBJ whole genome shotgun (WGS) entry which is preliminary data.</text>
</comment>
<proteinExistence type="predicted"/>
<feature type="region of interest" description="Disordered" evidence="1">
    <location>
        <begin position="428"/>
        <end position="452"/>
    </location>
</feature>
<feature type="compositionally biased region" description="Basic residues" evidence="1">
    <location>
        <begin position="28"/>
        <end position="39"/>
    </location>
</feature>